<dbReference type="PROSITE" id="PS50883">
    <property type="entry name" value="EAL"/>
    <property type="match status" value="1"/>
</dbReference>
<dbReference type="SMART" id="SM00052">
    <property type="entry name" value="EAL"/>
    <property type="match status" value="1"/>
</dbReference>
<dbReference type="CDD" id="cd01948">
    <property type="entry name" value="EAL"/>
    <property type="match status" value="1"/>
</dbReference>
<dbReference type="GO" id="GO:0071111">
    <property type="term" value="F:cyclic-guanylate-specific phosphodiesterase activity"/>
    <property type="evidence" value="ECO:0007669"/>
    <property type="project" value="InterPro"/>
</dbReference>
<evidence type="ECO:0000313" key="2">
    <source>
        <dbReference type="EMBL" id="REF94942.1"/>
    </source>
</evidence>
<dbReference type="Gene3D" id="3.20.20.450">
    <property type="entry name" value="EAL domain"/>
    <property type="match status" value="1"/>
</dbReference>
<evidence type="ECO:0000259" key="1">
    <source>
        <dbReference type="PROSITE" id="PS50883"/>
    </source>
</evidence>
<dbReference type="Proteomes" id="UP000256913">
    <property type="component" value="Unassembled WGS sequence"/>
</dbReference>
<protein>
    <submittedName>
        <fullName evidence="2">EAL domain-containing protein (Putative c-di-GMP-specific phosphodiesterase class I)</fullName>
    </submittedName>
</protein>
<dbReference type="InterPro" id="IPR035919">
    <property type="entry name" value="EAL_sf"/>
</dbReference>
<dbReference type="RefSeq" id="WP_203783014.1">
    <property type="nucleotide sequence ID" value="NZ_BONB01000001.1"/>
</dbReference>
<dbReference type="InterPro" id="IPR050706">
    <property type="entry name" value="Cyclic-di-GMP_PDE-like"/>
</dbReference>
<evidence type="ECO:0000313" key="3">
    <source>
        <dbReference type="Proteomes" id="UP000256913"/>
    </source>
</evidence>
<dbReference type="Pfam" id="PF00563">
    <property type="entry name" value="EAL"/>
    <property type="match status" value="1"/>
</dbReference>
<feature type="domain" description="EAL" evidence="1">
    <location>
        <begin position="4"/>
        <end position="254"/>
    </location>
</feature>
<name>A0A3D9ZEQ4_9ACTN</name>
<accession>A0A3D9ZEQ4</accession>
<sequence>MLTSPPADHTIAQAIAHDELRLFYQPIVRATDGAVVAVEALVRWQHPTLGLLTPDRFLHKADRDGQLPLLDRWVLHRACQDLADLGPAAPDHVNVNLSAPTLATDFTEPVTTALERTGLAAHRLRLELSECADLNTLTHAEKHLKGLVERGVGVALDDMGTGSTDLRCLSRLAVHGIKIDKEFVSGMLTNPRDHAIVKLLTEMAHGLRLHVTAEGVETAEQLAALTRLGVCYVQGYHLAPPLTLAELTSTILTA</sequence>
<dbReference type="InterPro" id="IPR001633">
    <property type="entry name" value="EAL_dom"/>
</dbReference>
<dbReference type="SUPFAM" id="SSF141868">
    <property type="entry name" value="EAL domain-like"/>
    <property type="match status" value="1"/>
</dbReference>
<gene>
    <name evidence="2" type="ORF">DFJ67_0887</name>
</gene>
<dbReference type="AlphaFoldDB" id="A0A3D9ZEQ4"/>
<reference evidence="2 3" key="1">
    <citation type="submission" date="2018-08" db="EMBL/GenBank/DDBJ databases">
        <title>Sequencing the genomes of 1000 actinobacteria strains.</title>
        <authorList>
            <person name="Klenk H.-P."/>
        </authorList>
    </citation>
    <scope>NUCLEOTIDE SEQUENCE [LARGE SCALE GENOMIC DNA]</scope>
    <source>
        <strain evidence="2 3">DSM 44099</strain>
    </source>
</reference>
<organism evidence="2 3">
    <name type="scientific">Asanoa ferruginea</name>
    <dbReference type="NCBI Taxonomy" id="53367"/>
    <lineage>
        <taxon>Bacteria</taxon>
        <taxon>Bacillati</taxon>
        <taxon>Actinomycetota</taxon>
        <taxon>Actinomycetes</taxon>
        <taxon>Micromonosporales</taxon>
        <taxon>Micromonosporaceae</taxon>
        <taxon>Asanoa</taxon>
    </lineage>
</organism>
<keyword evidence="3" id="KW-1185">Reference proteome</keyword>
<dbReference type="PANTHER" id="PTHR33121:SF70">
    <property type="entry name" value="SIGNALING PROTEIN YKOW"/>
    <property type="match status" value="1"/>
</dbReference>
<dbReference type="EMBL" id="QUMQ01000001">
    <property type="protein sequence ID" value="REF94942.1"/>
    <property type="molecule type" value="Genomic_DNA"/>
</dbReference>
<comment type="caution">
    <text evidence="2">The sequence shown here is derived from an EMBL/GenBank/DDBJ whole genome shotgun (WGS) entry which is preliminary data.</text>
</comment>
<proteinExistence type="predicted"/>
<dbReference type="PANTHER" id="PTHR33121">
    <property type="entry name" value="CYCLIC DI-GMP PHOSPHODIESTERASE PDEF"/>
    <property type="match status" value="1"/>
</dbReference>